<dbReference type="Proteomes" id="UP001260773">
    <property type="component" value="Unassembled WGS sequence"/>
</dbReference>
<organism evidence="9 10">
    <name type="scientific">Enterococcus avium</name>
    <name type="common">Streptococcus avium</name>
    <dbReference type="NCBI Taxonomy" id="33945"/>
    <lineage>
        <taxon>Bacteria</taxon>
        <taxon>Bacillati</taxon>
        <taxon>Bacillota</taxon>
        <taxon>Bacilli</taxon>
        <taxon>Lactobacillales</taxon>
        <taxon>Enterococcaceae</taxon>
        <taxon>Enterococcus</taxon>
    </lineage>
</organism>
<accession>A0AAW8RPU2</accession>
<keyword evidence="2" id="KW-0813">Transport</keyword>
<dbReference type="Gene3D" id="3.40.50.510">
    <property type="entry name" value="Phosphotransferase system, mannose-type IIA component"/>
    <property type="match status" value="1"/>
</dbReference>
<evidence type="ECO:0000313" key="10">
    <source>
        <dbReference type="Proteomes" id="UP001260773"/>
    </source>
</evidence>
<dbReference type="GO" id="GO:0016020">
    <property type="term" value="C:membrane"/>
    <property type="evidence" value="ECO:0007669"/>
    <property type="project" value="InterPro"/>
</dbReference>
<dbReference type="Pfam" id="PF03610">
    <property type="entry name" value="EIIA-man"/>
    <property type="match status" value="1"/>
</dbReference>
<dbReference type="InterPro" id="IPR033887">
    <property type="entry name" value="PTS_IIA_man"/>
</dbReference>
<dbReference type="SUPFAM" id="SSF53062">
    <property type="entry name" value="PTS system fructose IIA component-like"/>
    <property type="match status" value="1"/>
</dbReference>
<dbReference type="InterPro" id="IPR051471">
    <property type="entry name" value="Bacterial_PTS_sugar_comp"/>
</dbReference>
<evidence type="ECO:0000256" key="6">
    <source>
        <dbReference type="ARBA" id="ARBA00022683"/>
    </source>
</evidence>
<keyword evidence="5" id="KW-0808">Transferase</keyword>
<evidence type="ECO:0000256" key="2">
    <source>
        <dbReference type="ARBA" id="ARBA00022448"/>
    </source>
</evidence>
<keyword evidence="4 9" id="KW-0762">Sugar transport</keyword>
<comment type="subcellular location">
    <subcellularLocation>
        <location evidence="1">Cytoplasm</location>
    </subcellularLocation>
</comment>
<reference evidence="9" key="1">
    <citation type="submission" date="2023-03" db="EMBL/GenBank/DDBJ databases">
        <authorList>
            <person name="Shen W."/>
            <person name="Cai J."/>
        </authorList>
    </citation>
    <scope>NUCLEOTIDE SEQUENCE</scope>
    <source>
        <strain evidence="9">P33-2</strain>
    </source>
</reference>
<keyword evidence="3" id="KW-0963">Cytoplasm</keyword>
<evidence type="ECO:0000256" key="3">
    <source>
        <dbReference type="ARBA" id="ARBA00022490"/>
    </source>
</evidence>
<dbReference type="RefSeq" id="WP_048722389.1">
    <property type="nucleotide sequence ID" value="NZ_CAAKOC010000046.1"/>
</dbReference>
<dbReference type="InterPro" id="IPR004701">
    <property type="entry name" value="PTS_EIIA_man-typ"/>
</dbReference>
<name>A0AAW8RPU2_ENTAV</name>
<comment type="caution">
    <text evidence="9">The sequence shown here is derived from an EMBL/GenBank/DDBJ whole genome shotgun (WGS) entry which is preliminary data.</text>
</comment>
<proteinExistence type="predicted"/>
<evidence type="ECO:0000313" key="9">
    <source>
        <dbReference type="EMBL" id="MDT2401596.1"/>
    </source>
</evidence>
<keyword evidence="6" id="KW-0598">Phosphotransferase system</keyword>
<dbReference type="GO" id="GO:0005737">
    <property type="term" value="C:cytoplasm"/>
    <property type="evidence" value="ECO:0007669"/>
    <property type="project" value="UniProtKB-SubCell"/>
</dbReference>
<evidence type="ECO:0000259" key="8">
    <source>
        <dbReference type="PROSITE" id="PS51096"/>
    </source>
</evidence>
<dbReference type="EMBL" id="JARPWH010000009">
    <property type="protein sequence ID" value="MDT2401596.1"/>
    <property type="molecule type" value="Genomic_DNA"/>
</dbReference>
<keyword evidence="7" id="KW-0418">Kinase</keyword>
<feature type="domain" description="PTS EIIA type-4" evidence="8">
    <location>
        <begin position="1"/>
        <end position="126"/>
    </location>
</feature>
<gene>
    <name evidence="9" type="ORF">P7D43_04365</name>
</gene>
<evidence type="ECO:0000256" key="1">
    <source>
        <dbReference type="ARBA" id="ARBA00004496"/>
    </source>
</evidence>
<evidence type="ECO:0000256" key="7">
    <source>
        <dbReference type="ARBA" id="ARBA00022777"/>
    </source>
</evidence>
<dbReference type="GO" id="GO:0009401">
    <property type="term" value="P:phosphoenolpyruvate-dependent sugar phosphotransferase system"/>
    <property type="evidence" value="ECO:0007669"/>
    <property type="project" value="UniProtKB-KW"/>
</dbReference>
<dbReference type="CDD" id="cd00006">
    <property type="entry name" value="PTS_IIA_man"/>
    <property type="match status" value="1"/>
</dbReference>
<evidence type="ECO:0000256" key="5">
    <source>
        <dbReference type="ARBA" id="ARBA00022679"/>
    </source>
</evidence>
<dbReference type="InterPro" id="IPR036662">
    <property type="entry name" value="PTS_EIIA_man-typ_sf"/>
</dbReference>
<dbReference type="PANTHER" id="PTHR33799:SF1">
    <property type="entry name" value="PTS SYSTEM MANNOSE-SPECIFIC EIIAB COMPONENT-RELATED"/>
    <property type="match status" value="1"/>
</dbReference>
<dbReference type="PROSITE" id="PS51096">
    <property type="entry name" value="PTS_EIIA_TYPE_4"/>
    <property type="match status" value="1"/>
</dbReference>
<evidence type="ECO:0000256" key="4">
    <source>
        <dbReference type="ARBA" id="ARBA00022597"/>
    </source>
</evidence>
<dbReference type="GO" id="GO:0016301">
    <property type="term" value="F:kinase activity"/>
    <property type="evidence" value="ECO:0007669"/>
    <property type="project" value="UniProtKB-KW"/>
</dbReference>
<protein>
    <submittedName>
        <fullName evidence="9">PTS sugar transporter subunit IIA</fullName>
    </submittedName>
</protein>
<dbReference type="PANTHER" id="PTHR33799">
    <property type="entry name" value="PTS PERMEASE-RELATED-RELATED"/>
    <property type="match status" value="1"/>
</dbReference>
<dbReference type="AlphaFoldDB" id="A0AAW8RPU2"/>
<sequence length="141" mass="15579">MIGILVLSHGNLSQGIVESGKMIVGTNEKVDYLGLYEGNNIDEFYDRTAEKIQAMDDGDGVLVFSDLYGASPFKATAYCVKKLPDTNYRSISGVNFSMFIESVLVRYSMGLDELAAHIMDTGKTNIKELFTEAKTLSKEEE</sequence>